<organism evidence="1 2">
    <name type="scientific">Larkinella terrae</name>
    <dbReference type="NCBI Taxonomy" id="2025311"/>
    <lineage>
        <taxon>Bacteria</taxon>
        <taxon>Pseudomonadati</taxon>
        <taxon>Bacteroidota</taxon>
        <taxon>Cytophagia</taxon>
        <taxon>Cytophagales</taxon>
        <taxon>Spirosomataceae</taxon>
        <taxon>Larkinella</taxon>
    </lineage>
</organism>
<dbReference type="Proteomes" id="UP000441754">
    <property type="component" value="Unassembled WGS sequence"/>
</dbReference>
<comment type="caution">
    <text evidence="1">The sequence shown here is derived from an EMBL/GenBank/DDBJ whole genome shotgun (WGS) entry which is preliminary data.</text>
</comment>
<protein>
    <submittedName>
        <fullName evidence="1">Uncharacterized protein</fullName>
    </submittedName>
</protein>
<gene>
    <name evidence="1" type="ORF">GJJ30_08055</name>
</gene>
<sequence length="65" mass="7577">MEQTTSKYQMLMESLKSQGKLHSLEEIFTPEVTMQINSQMEAVRREYRRKDAESKQEAALVILNA</sequence>
<evidence type="ECO:0000313" key="1">
    <source>
        <dbReference type="EMBL" id="MRS61242.1"/>
    </source>
</evidence>
<dbReference type="EMBL" id="WJXZ01000004">
    <property type="protein sequence ID" value="MRS61242.1"/>
    <property type="molecule type" value="Genomic_DNA"/>
</dbReference>
<dbReference type="RefSeq" id="WP_154174644.1">
    <property type="nucleotide sequence ID" value="NZ_WJXZ01000004.1"/>
</dbReference>
<dbReference type="AlphaFoldDB" id="A0A7K0EHP9"/>
<accession>A0A7K0EHP9</accession>
<evidence type="ECO:0000313" key="2">
    <source>
        <dbReference type="Proteomes" id="UP000441754"/>
    </source>
</evidence>
<name>A0A7K0EHP9_9BACT</name>
<reference evidence="1 2" key="1">
    <citation type="journal article" date="2018" name="Antonie Van Leeuwenhoek">
        <title>Larkinella terrae sp. nov., isolated from soil on Jeju Island, South Korea.</title>
        <authorList>
            <person name="Ten L.N."/>
            <person name="Jeon J."/>
            <person name="Park S.J."/>
            <person name="Park S."/>
            <person name="Lee S.Y."/>
            <person name="Kim M.K."/>
            <person name="Jung H.Y."/>
        </authorList>
    </citation>
    <scope>NUCLEOTIDE SEQUENCE [LARGE SCALE GENOMIC DNA]</scope>
    <source>
        <strain evidence="1 2">KCTC 52001</strain>
    </source>
</reference>
<dbReference type="OrthoDB" id="1495856at2"/>
<keyword evidence="2" id="KW-1185">Reference proteome</keyword>
<proteinExistence type="predicted"/>